<feature type="region of interest" description="Disordered" evidence="1">
    <location>
        <begin position="381"/>
        <end position="442"/>
    </location>
</feature>
<dbReference type="Proteomes" id="UP001159405">
    <property type="component" value="Unassembled WGS sequence"/>
</dbReference>
<feature type="compositionally biased region" description="Basic and acidic residues" evidence="1">
    <location>
        <begin position="602"/>
        <end position="618"/>
    </location>
</feature>
<feature type="compositionally biased region" description="Basic and acidic residues" evidence="1">
    <location>
        <begin position="503"/>
        <end position="517"/>
    </location>
</feature>
<feature type="compositionally biased region" description="Basic residues" evidence="1">
    <location>
        <begin position="209"/>
        <end position="222"/>
    </location>
</feature>
<feature type="compositionally biased region" description="Basic residues" evidence="1">
    <location>
        <begin position="862"/>
        <end position="874"/>
    </location>
</feature>
<organism evidence="2 3">
    <name type="scientific">Porites lobata</name>
    <dbReference type="NCBI Taxonomy" id="104759"/>
    <lineage>
        <taxon>Eukaryota</taxon>
        <taxon>Metazoa</taxon>
        <taxon>Cnidaria</taxon>
        <taxon>Anthozoa</taxon>
        <taxon>Hexacorallia</taxon>
        <taxon>Scleractinia</taxon>
        <taxon>Fungiina</taxon>
        <taxon>Poritidae</taxon>
        <taxon>Porites</taxon>
    </lineage>
</organism>
<feature type="compositionally biased region" description="Basic and acidic residues" evidence="1">
    <location>
        <begin position="703"/>
        <end position="721"/>
    </location>
</feature>
<feature type="compositionally biased region" description="Basic and acidic residues" evidence="1">
    <location>
        <begin position="904"/>
        <end position="917"/>
    </location>
</feature>
<sequence>MTTLASRKPILTVNVFLFRRTMLSRCWLNILLHGAIFMLKTKLTSYALSPGEFYPCSKSSCNSSLSDRQCAVDNNECKCALNHNSACDTLDQQPFVNLTGEPYDGTSQWTCCWCAQNTTYCCDKCISTTASPATTVPMLYYKVILVFIRDCDQNSGNDQRLRDSLEQGIASLSRIPLVQVTAYVACKTGRWPYCGVDVENIQAHHRAKRLVGGRMKGPKSSKKNNEQKSQNSYREPSYLTCTGLAANITVQGKNLTKLETSLGLLRHLLSNNSLVIPLWDGRSIHPSFMLSAVEGSSYSLYKAPATEQPSTPANELPPIEVDLKPLFYALGGILGLIFLCVFWKFLKHSWLLYRRKFTPINSDRVDHKKVQQLQRIMEAMEENDSKPIANGRSHQSASASLRPSENEANGSLGRSLAPAYTPTELHMQRTPPKLILDDVDSDMDRRSIDSASEMNMEDDDNLSDILNSDDERILRDSSGSSRLFNGIGNPGFIKDNATASARGDNKNEATKYSDKNRNKSTSQRLANGYLHSELNIRTSEERKGSVVSSDLSSNADENTAFLPLKYDKTTKQQPSEKPKKSGNLLSSSNTERKVRRSSISPSDEKANSPRLSETEVNTKMKSSTLQDVRDPDKRKSSSATDYEIRIAIPKDKYTKREKNTKAIKQENEIKADDRTTVRHGEISTSRIKEKISTSASARRKSKISADEEVKVSEKTEEKNDRLTVLASQGRRKSVNVDRNNIKSSGKDNRLVTQDGGRRGSTLTDGGEVVRSATKIASSLVINEGKAKGSEKNKTTNPESKDGETTKRKKKKIKRQKDNKKSVEDLDDISDLEEELKGFTIPASPEMWRSTSVTTATGDAENKKKKKSRKKKVATKGKNEDSENSDEDVEDMIKQLNENFVAPETTRRKSVAPEETERKKKKPKKSKSTRNRPENAATQSDEETNGDFTRRARNVQAESLSVKPEKKRKKSIVLEDMEEKLETNEETFPNSEHSRSMEDGNRSETPQNCSHLQTQRISPIPTGYKSPLLVIKPTNQRS</sequence>
<feature type="compositionally biased region" description="Polar residues" evidence="1">
    <location>
        <begin position="546"/>
        <end position="557"/>
    </location>
</feature>
<comment type="caution">
    <text evidence="2">The sequence shown here is derived from an EMBL/GenBank/DDBJ whole genome shotgun (WGS) entry which is preliminary data.</text>
</comment>
<feature type="compositionally biased region" description="Basic and acidic residues" evidence="1">
    <location>
        <begin position="991"/>
        <end position="1001"/>
    </location>
</feature>
<gene>
    <name evidence="2" type="ORF">PLOB_00039560</name>
</gene>
<evidence type="ECO:0000313" key="2">
    <source>
        <dbReference type="EMBL" id="CAH3037950.1"/>
    </source>
</evidence>
<feature type="compositionally biased region" description="Polar residues" evidence="1">
    <location>
        <begin position="392"/>
        <end position="409"/>
    </location>
</feature>
<evidence type="ECO:0000313" key="3">
    <source>
        <dbReference type="Proteomes" id="UP001159405"/>
    </source>
</evidence>
<evidence type="ECO:0000256" key="1">
    <source>
        <dbReference type="SAM" id="MobiDB-lite"/>
    </source>
</evidence>
<accession>A0ABN8MX25</accession>
<proteinExistence type="predicted"/>
<reference evidence="2 3" key="1">
    <citation type="submission" date="2022-05" db="EMBL/GenBank/DDBJ databases">
        <authorList>
            <consortium name="Genoscope - CEA"/>
            <person name="William W."/>
        </authorList>
    </citation>
    <scope>NUCLEOTIDE SEQUENCE [LARGE SCALE GENOMIC DNA]</scope>
</reference>
<feature type="compositionally biased region" description="Basic residues" evidence="1">
    <location>
        <begin position="918"/>
        <end position="929"/>
    </location>
</feature>
<feature type="region of interest" description="Disordered" evidence="1">
    <location>
        <begin position="476"/>
        <end position="641"/>
    </location>
</feature>
<feature type="compositionally biased region" description="Basic and acidic residues" evidence="1">
    <location>
        <begin position="784"/>
        <end position="805"/>
    </location>
</feature>
<feature type="compositionally biased region" description="Polar residues" evidence="1">
    <location>
        <begin position="1002"/>
        <end position="1016"/>
    </location>
</feature>
<feature type="region of interest" description="Disordered" evidence="1">
    <location>
        <begin position="209"/>
        <end position="234"/>
    </location>
</feature>
<protein>
    <submittedName>
        <fullName evidence="2">Uncharacterized protein</fullName>
    </submittedName>
</protein>
<feature type="compositionally biased region" description="Acidic residues" evidence="1">
    <location>
        <begin position="824"/>
        <end position="833"/>
    </location>
</feature>
<feature type="compositionally biased region" description="Basic residues" evidence="1">
    <location>
        <begin position="806"/>
        <end position="817"/>
    </location>
</feature>
<keyword evidence="3" id="KW-1185">Reference proteome</keyword>
<feature type="compositionally biased region" description="Basic and acidic residues" evidence="1">
    <location>
        <begin position="670"/>
        <end position="691"/>
    </location>
</feature>
<name>A0ABN8MX25_9CNID</name>
<feature type="region of interest" description="Disordered" evidence="1">
    <location>
        <begin position="670"/>
        <end position="1037"/>
    </location>
</feature>
<dbReference type="EMBL" id="CALNXK010000006">
    <property type="protein sequence ID" value="CAH3037950.1"/>
    <property type="molecule type" value="Genomic_DNA"/>
</dbReference>
<feature type="compositionally biased region" description="Basic and acidic residues" evidence="1">
    <location>
        <begin position="565"/>
        <end position="579"/>
    </location>
</feature>